<proteinExistence type="predicted"/>
<dbReference type="STRING" id="1033802.SSPSH_002958"/>
<dbReference type="InterPro" id="IPR013024">
    <property type="entry name" value="GGCT-like"/>
</dbReference>
<dbReference type="EC" id="4.3.2.7" evidence="1"/>
<evidence type="ECO:0000313" key="3">
    <source>
        <dbReference type="EMBL" id="ERJ18181.1"/>
    </source>
</evidence>
<reference evidence="3 4" key="2">
    <citation type="journal article" date="2013" name="PLoS ONE">
        <title>INDIGO - INtegrated Data Warehouse of MIcrobial GenOmes with Examples from the Red Sea Extremophiles.</title>
        <authorList>
            <person name="Alam I."/>
            <person name="Antunes A."/>
            <person name="Kamau A.A."/>
            <person name="Ba Alawi W."/>
            <person name="Kalkatawi M."/>
            <person name="Stingl U."/>
            <person name="Bajic V.B."/>
        </authorList>
    </citation>
    <scope>NUCLEOTIDE SEQUENCE [LARGE SCALE GENOMIC DNA]</scope>
    <source>
        <strain evidence="3 4">E1L3A</strain>
    </source>
</reference>
<name>U2E2R8_9GAMM</name>
<dbReference type="PANTHER" id="PTHR12192">
    <property type="entry name" value="CATION TRANSPORT PROTEIN CHAC-RELATED"/>
    <property type="match status" value="1"/>
</dbReference>
<dbReference type="Pfam" id="PF04752">
    <property type="entry name" value="ChaC"/>
    <property type="match status" value="1"/>
</dbReference>
<dbReference type="OrthoDB" id="9795692at2"/>
<organism evidence="3 4">
    <name type="scientific">Salinisphaera shabanensis E1L3A</name>
    <dbReference type="NCBI Taxonomy" id="1033802"/>
    <lineage>
        <taxon>Bacteria</taxon>
        <taxon>Pseudomonadati</taxon>
        <taxon>Pseudomonadota</taxon>
        <taxon>Gammaproteobacteria</taxon>
        <taxon>Salinisphaerales</taxon>
        <taxon>Salinisphaeraceae</taxon>
        <taxon>Salinisphaera</taxon>
    </lineage>
</organism>
<dbReference type="AlphaFoldDB" id="U2E2R8"/>
<dbReference type="RefSeq" id="WP_021031803.1">
    <property type="nucleotide sequence ID" value="NZ_AFNV02000022.1"/>
</dbReference>
<dbReference type="GO" id="GO:0005737">
    <property type="term" value="C:cytoplasm"/>
    <property type="evidence" value="ECO:0007669"/>
    <property type="project" value="TreeGrafter"/>
</dbReference>
<dbReference type="GO" id="GO:0006751">
    <property type="term" value="P:glutathione catabolic process"/>
    <property type="evidence" value="ECO:0007669"/>
    <property type="project" value="InterPro"/>
</dbReference>
<keyword evidence="2" id="KW-0456">Lyase</keyword>
<dbReference type="Gene3D" id="3.10.490.10">
    <property type="entry name" value="Gamma-glutamyl cyclotransferase-like"/>
    <property type="match status" value="1"/>
</dbReference>
<dbReference type="GO" id="GO:0061928">
    <property type="term" value="F:glutathione specific gamma-glutamylcyclotransferase activity"/>
    <property type="evidence" value="ECO:0007669"/>
    <property type="project" value="UniProtKB-EC"/>
</dbReference>
<keyword evidence="4" id="KW-1185">Reference proteome</keyword>
<comment type="caution">
    <text evidence="3">The sequence shown here is derived from an EMBL/GenBank/DDBJ whole genome shotgun (WGS) entry which is preliminary data.</text>
</comment>
<dbReference type="InterPro" id="IPR036568">
    <property type="entry name" value="GGCT-like_sf"/>
</dbReference>
<dbReference type="PANTHER" id="PTHR12192:SF2">
    <property type="entry name" value="GLUTATHIONE-SPECIFIC GAMMA-GLUTAMYLCYCLOTRANSFERASE 2"/>
    <property type="match status" value="1"/>
</dbReference>
<dbReference type="Proteomes" id="UP000006242">
    <property type="component" value="Unassembled WGS sequence"/>
</dbReference>
<reference evidence="3 4" key="1">
    <citation type="journal article" date="2011" name="J. Bacteriol.">
        <title>Genome sequence of Salinisphaera shabanensis, a gammaproteobacterium from the harsh, variable environment of the brine-seawater interface of the Shaban Deep in the Red Sea.</title>
        <authorList>
            <person name="Antunes A."/>
            <person name="Alam I."/>
            <person name="Bajic V.B."/>
            <person name="Stingl U."/>
        </authorList>
    </citation>
    <scope>NUCLEOTIDE SEQUENCE [LARGE SCALE GENOMIC DNA]</scope>
    <source>
        <strain evidence="3 4">E1L3A</strain>
    </source>
</reference>
<dbReference type="InterPro" id="IPR006840">
    <property type="entry name" value="ChaC"/>
</dbReference>
<gene>
    <name evidence="3" type="ORF">SSPSH_002958</name>
</gene>
<evidence type="ECO:0000313" key="4">
    <source>
        <dbReference type="Proteomes" id="UP000006242"/>
    </source>
</evidence>
<accession>U2E2R8</accession>
<dbReference type="CDD" id="cd06661">
    <property type="entry name" value="GGCT_like"/>
    <property type="match status" value="1"/>
</dbReference>
<sequence length="228" mass="25289">MREPGDLSGGITRDVLERDGIRDAFAHRHPNVALNSDADMRRSITDTLAQRAAAGDDRIWLFGYGSLLWNPCVALAETRSALLYGFHRDFRLKLDYGRGSPDAPGLMLGLVPGGCCRGMALQVTAHDLEHELLMVWRREMLTGVYRPRWVDVHTAAGPVAAITFVVNSSHRCHCRLEDGEVVRLLATGRGLLGTSAAYLESTVDRLDAEGIDDKRLRALHDRVVAYKR</sequence>
<dbReference type="SUPFAM" id="SSF110857">
    <property type="entry name" value="Gamma-glutamyl cyclotransferase-like"/>
    <property type="match status" value="1"/>
</dbReference>
<evidence type="ECO:0000256" key="2">
    <source>
        <dbReference type="ARBA" id="ARBA00023239"/>
    </source>
</evidence>
<evidence type="ECO:0000256" key="1">
    <source>
        <dbReference type="ARBA" id="ARBA00012344"/>
    </source>
</evidence>
<dbReference type="eggNOG" id="COG3703">
    <property type="taxonomic scope" value="Bacteria"/>
</dbReference>
<dbReference type="EMBL" id="AFNV02000022">
    <property type="protein sequence ID" value="ERJ18181.1"/>
    <property type="molecule type" value="Genomic_DNA"/>
</dbReference>
<protein>
    <recommendedName>
        <fullName evidence="1">glutathione-specific gamma-glutamylcyclotransferase</fullName>
        <ecNumber evidence="1">4.3.2.7</ecNumber>
    </recommendedName>
</protein>